<evidence type="ECO:0000313" key="2">
    <source>
        <dbReference type="Proteomes" id="UP001549366"/>
    </source>
</evidence>
<keyword evidence="2" id="KW-1185">Reference proteome</keyword>
<comment type="caution">
    <text evidence="1">The sequence shown here is derived from an EMBL/GenBank/DDBJ whole genome shotgun (WGS) entry which is preliminary data.</text>
</comment>
<evidence type="ECO:0000313" key="1">
    <source>
        <dbReference type="EMBL" id="MET4759251.1"/>
    </source>
</evidence>
<reference evidence="1 2" key="1">
    <citation type="submission" date="2024-06" db="EMBL/GenBank/DDBJ databases">
        <title>Genomic Encyclopedia of Type Strains, Phase V (KMG-V): Genome sequencing to study the core and pangenomes of soil and plant-associated prokaryotes.</title>
        <authorList>
            <person name="Whitman W."/>
        </authorList>
    </citation>
    <scope>NUCLEOTIDE SEQUENCE [LARGE SCALE GENOMIC DNA]</scope>
    <source>
        <strain evidence="1 2">NE40</strain>
    </source>
</reference>
<sequence>MQRLIRALIVLNGVFFNVFVQATFEFDPHIDFGHVPVGAEKEITTMLCSDNSEDTLLLSTPPEGFRFRKDPSILSFSESRCHYLELIFSPKSSGTEFTYYGNPSDGSDKGISLKGFDRQHQRVTLSTLSGTGLSPAQWKTLYPPDPDTFYYQTHMDFSKATDFTGKPAPMIASATFSVSSEIIVSFKTGNLTKILLTDKKGNWEWYSSHNLRMPTGYCAFALSPDQHWIAGIDAAKQKVDLYSTRIFPPGDLGHLSPSSIQTKADHSDNVYRLCITAFSQGVTHLFTMGTTENWEQSGDEESCASIDSSEPAWLTAWKFDKNNGRLNNVTSQTRVGCITQNNYAQAPHGIAVTRTPAASYVIINRHHLTQHPLDRFYFNSYSGQLVPVNQLQPGIIAGKLAMTANGEFIAIAPYHSNQPLEIHQCYSAWCTLIQSIDQSVLSGNQFAPSDVQFAHHSGLLGVTEKGMHSLRLLRPRPDTQHWKLHQSLRKEDGLGALVEPGQLEFNEDDQWLLVVSQSRILIFARLDFETITQKIRWRLIPKWWKEYLEELRANTGL</sequence>
<protein>
    <recommendedName>
        <fullName evidence="3">Arylsulfotransferase N-terminal domain-containing protein</fullName>
    </recommendedName>
</protein>
<evidence type="ECO:0008006" key="3">
    <source>
        <dbReference type="Google" id="ProtNLM"/>
    </source>
</evidence>
<dbReference type="RefSeq" id="WP_354009258.1">
    <property type="nucleotide sequence ID" value="NZ_JBEWTA010000001.1"/>
</dbReference>
<dbReference type="Proteomes" id="UP001549366">
    <property type="component" value="Unassembled WGS sequence"/>
</dbReference>
<gene>
    <name evidence="1" type="ORF">V5J35_004443</name>
</gene>
<proteinExistence type="predicted"/>
<name>A0ABV2SNB1_9GAMM</name>
<dbReference type="EMBL" id="JBEWTB010000002">
    <property type="protein sequence ID" value="MET4759251.1"/>
    <property type="molecule type" value="Genomic_DNA"/>
</dbReference>
<accession>A0ABV2SNB1</accession>
<organism evidence="1 2">
    <name type="scientific">Endozoicomonas lisbonensis</name>
    <dbReference type="NCBI Taxonomy" id="3120522"/>
    <lineage>
        <taxon>Bacteria</taxon>
        <taxon>Pseudomonadati</taxon>
        <taxon>Pseudomonadota</taxon>
        <taxon>Gammaproteobacteria</taxon>
        <taxon>Oceanospirillales</taxon>
        <taxon>Endozoicomonadaceae</taxon>
        <taxon>Endozoicomonas</taxon>
    </lineage>
</organism>